<feature type="transmembrane region" description="Helical" evidence="1">
    <location>
        <begin position="81"/>
        <end position="103"/>
    </location>
</feature>
<keyword evidence="1" id="KW-1133">Transmembrane helix</keyword>
<name>A0A0F9S5Y2_9ZZZZ</name>
<feature type="transmembrane region" description="Helical" evidence="1">
    <location>
        <begin position="39"/>
        <end position="60"/>
    </location>
</feature>
<evidence type="ECO:0000313" key="2">
    <source>
        <dbReference type="EMBL" id="KKN57647.1"/>
    </source>
</evidence>
<accession>A0A0F9S5Y2</accession>
<dbReference type="EMBL" id="LAZR01000795">
    <property type="protein sequence ID" value="KKN57647.1"/>
    <property type="molecule type" value="Genomic_DNA"/>
</dbReference>
<gene>
    <name evidence="2" type="ORF">LCGC14_0560190</name>
</gene>
<dbReference type="AlphaFoldDB" id="A0A0F9S5Y2"/>
<reference evidence="2" key="1">
    <citation type="journal article" date="2015" name="Nature">
        <title>Complex archaea that bridge the gap between prokaryotes and eukaryotes.</title>
        <authorList>
            <person name="Spang A."/>
            <person name="Saw J.H."/>
            <person name="Jorgensen S.L."/>
            <person name="Zaremba-Niedzwiedzka K."/>
            <person name="Martijn J."/>
            <person name="Lind A.E."/>
            <person name="van Eijk R."/>
            <person name="Schleper C."/>
            <person name="Guy L."/>
            <person name="Ettema T.J."/>
        </authorList>
    </citation>
    <scope>NUCLEOTIDE SEQUENCE</scope>
</reference>
<sequence>MENKRGIIKEYKTLIILMLFSVMVGFGILLFYLMEQNSIILFSLGFGLAVELSFLYMMVVSLKSKDKWSIVIKFNDVHEGIFEIFFIIILIVIGVISIIIYFIN</sequence>
<feature type="transmembrane region" description="Helical" evidence="1">
    <location>
        <begin position="12"/>
        <end position="33"/>
    </location>
</feature>
<keyword evidence="1" id="KW-0472">Membrane</keyword>
<comment type="caution">
    <text evidence="2">The sequence shown here is derived from an EMBL/GenBank/DDBJ whole genome shotgun (WGS) entry which is preliminary data.</text>
</comment>
<protein>
    <submittedName>
        <fullName evidence="2">Uncharacterized protein</fullName>
    </submittedName>
</protein>
<evidence type="ECO:0000256" key="1">
    <source>
        <dbReference type="SAM" id="Phobius"/>
    </source>
</evidence>
<proteinExistence type="predicted"/>
<keyword evidence="1" id="KW-0812">Transmembrane</keyword>
<organism evidence="2">
    <name type="scientific">marine sediment metagenome</name>
    <dbReference type="NCBI Taxonomy" id="412755"/>
    <lineage>
        <taxon>unclassified sequences</taxon>
        <taxon>metagenomes</taxon>
        <taxon>ecological metagenomes</taxon>
    </lineage>
</organism>